<dbReference type="PROSITE" id="PS00770">
    <property type="entry name" value="AA_TRANSFER_CLASS_4"/>
    <property type="match status" value="1"/>
</dbReference>
<comment type="pathway">
    <text evidence="2">Amino-acid biosynthesis; L-isoleucine biosynthesis; L-isoleucine from 2-oxobutanoate: step 4/4.</text>
</comment>
<dbReference type="Gene3D" id="3.30.470.10">
    <property type="match status" value="1"/>
</dbReference>
<evidence type="ECO:0000256" key="7">
    <source>
        <dbReference type="ARBA" id="ARBA00022898"/>
    </source>
</evidence>
<dbReference type="InterPro" id="IPR018300">
    <property type="entry name" value="Aminotrans_IV_CS"/>
</dbReference>
<evidence type="ECO:0000256" key="1">
    <source>
        <dbReference type="ARBA" id="ARBA00001933"/>
    </source>
</evidence>
<dbReference type="OrthoDB" id="368215at2"/>
<organism evidence="13 14">
    <name type="scientific">Sphaerochaeta pleomorpha (strain ATCC BAA-1885 / DSM 22778 / Grapes)</name>
    <dbReference type="NCBI Taxonomy" id="158190"/>
    <lineage>
        <taxon>Bacteria</taxon>
        <taxon>Pseudomonadati</taxon>
        <taxon>Spirochaetota</taxon>
        <taxon>Spirochaetia</taxon>
        <taxon>Spirochaetales</taxon>
        <taxon>Sphaerochaetaceae</taxon>
        <taxon>Sphaerochaeta</taxon>
    </lineage>
</organism>
<evidence type="ECO:0000256" key="2">
    <source>
        <dbReference type="ARBA" id="ARBA00004824"/>
    </source>
</evidence>
<evidence type="ECO:0000256" key="11">
    <source>
        <dbReference type="RuleBase" id="RU004106"/>
    </source>
</evidence>
<comment type="pathway">
    <text evidence="4">Amino-acid biosynthesis; L-leucine biosynthesis; L-leucine from 3-methyl-2-oxobutanoate: step 4/4.</text>
</comment>
<dbReference type="SUPFAM" id="SSF56752">
    <property type="entry name" value="D-aminoacid aminotransferase-like PLP-dependent enzymes"/>
    <property type="match status" value="1"/>
</dbReference>
<proteinExistence type="inferred from homology"/>
<accession>G8QSN4</accession>
<dbReference type="EMBL" id="CP003155">
    <property type="protein sequence ID" value="AEV28995.1"/>
    <property type="molecule type" value="Genomic_DNA"/>
</dbReference>
<comment type="catalytic activity">
    <reaction evidence="8">
        <text>L-valine + 2-oxoglutarate = 3-methyl-2-oxobutanoate + L-glutamate</text>
        <dbReference type="Rhea" id="RHEA:24813"/>
        <dbReference type="ChEBI" id="CHEBI:11851"/>
        <dbReference type="ChEBI" id="CHEBI:16810"/>
        <dbReference type="ChEBI" id="CHEBI:29985"/>
        <dbReference type="ChEBI" id="CHEBI:57762"/>
        <dbReference type="EC" id="2.6.1.42"/>
    </reaction>
</comment>
<evidence type="ECO:0000313" key="14">
    <source>
        <dbReference type="Proteomes" id="UP000005632"/>
    </source>
</evidence>
<dbReference type="KEGG" id="sgp:SpiGrapes_1178"/>
<dbReference type="Gene3D" id="3.20.10.10">
    <property type="entry name" value="D-amino Acid Aminotransferase, subunit A, domain 2"/>
    <property type="match status" value="1"/>
</dbReference>
<dbReference type="GO" id="GO:0046394">
    <property type="term" value="P:carboxylic acid biosynthetic process"/>
    <property type="evidence" value="ECO:0007669"/>
    <property type="project" value="UniProtKB-ARBA"/>
</dbReference>
<evidence type="ECO:0000256" key="6">
    <source>
        <dbReference type="ARBA" id="ARBA00013053"/>
    </source>
</evidence>
<comment type="similarity">
    <text evidence="5 11">Belongs to the class-IV pyridoxal-phosphate-dependent aminotransferase family.</text>
</comment>
<comment type="catalytic activity">
    <reaction evidence="9">
        <text>L-isoleucine + 2-oxoglutarate = (S)-3-methyl-2-oxopentanoate + L-glutamate</text>
        <dbReference type="Rhea" id="RHEA:24801"/>
        <dbReference type="ChEBI" id="CHEBI:16810"/>
        <dbReference type="ChEBI" id="CHEBI:29985"/>
        <dbReference type="ChEBI" id="CHEBI:35146"/>
        <dbReference type="ChEBI" id="CHEBI:58045"/>
        <dbReference type="EC" id="2.6.1.42"/>
    </reaction>
</comment>
<dbReference type="InterPro" id="IPR001544">
    <property type="entry name" value="Aminotrans_IV"/>
</dbReference>
<keyword evidence="13" id="KW-0808">Transferase</keyword>
<keyword evidence="13" id="KW-0456">Lyase</keyword>
<dbReference type="HOGENOM" id="CLU_020844_4_2_12"/>
<dbReference type="GO" id="GO:0005829">
    <property type="term" value="C:cytosol"/>
    <property type="evidence" value="ECO:0007669"/>
    <property type="project" value="TreeGrafter"/>
</dbReference>
<evidence type="ECO:0000256" key="8">
    <source>
        <dbReference type="ARBA" id="ARBA00048212"/>
    </source>
</evidence>
<dbReference type="InterPro" id="IPR043131">
    <property type="entry name" value="BCAT-like_N"/>
</dbReference>
<dbReference type="eggNOG" id="COG0115">
    <property type="taxonomic scope" value="Bacteria"/>
</dbReference>
<evidence type="ECO:0000256" key="3">
    <source>
        <dbReference type="ARBA" id="ARBA00004931"/>
    </source>
</evidence>
<sequence length="270" mass="30118">MVAEHAVRNGVIIKEADATLSVTNREVQFGFSTYESIRVIKGRPVHLADHLRRLDKSCEGIFLSHSFTNEELTNWVHALIQVDSLVEASVRILVVGGKDPQCFITAAPLISYPDSYYREGVVTFTYEGERLMPSCKTGNLLLNYMALEAARRQGGFEALLVNREGEILEGTRSNFFAFREGKLYTAPSEKVLLGVTRDRVVQAALKNGIEVVYESPLAKDVRSGLYDELFISATSMAAMPIYSVDGKSFAGPFTRTLAICHQVREWELED</sequence>
<dbReference type="InterPro" id="IPR043132">
    <property type="entry name" value="BCAT-like_C"/>
</dbReference>
<dbReference type="InterPro" id="IPR050571">
    <property type="entry name" value="Class-IV_PLP-Dep_Aminotrnsfr"/>
</dbReference>
<reference evidence="13 14" key="1">
    <citation type="submission" date="2011-11" db="EMBL/GenBank/DDBJ databases">
        <title>Complete sequence of Spirochaeta sp. grapes.</title>
        <authorList>
            <consortium name="US DOE Joint Genome Institute"/>
            <person name="Lucas S."/>
            <person name="Han J."/>
            <person name="Lapidus A."/>
            <person name="Cheng J.-F."/>
            <person name="Goodwin L."/>
            <person name="Pitluck S."/>
            <person name="Peters L."/>
            <person name="Ovchinnikova G."/>
            <person name="Munk A.C."/>
            <person name="Detter J.C."/>
            <person name="Han C."/>
            <person name="Tapia R."/>
            <person name="Land M."/>
            <person name="Hauser L."/>
            <person name="Kyrpides N."/>
            <person name="Ivanova N."/>
            <person name="Pagani I."/>
            <person name="Ritalahtilisa K."/>
            <person name="Loeffler F."/>
            <person name="Woyke T."/>
        </authorList>
    </citation>
    <scope>NUCLEOTIDE SEQUENCE [LARGE SCALE GENOMIC DNA]</scope>
    <source>
        <strain evidence="14">ATCC BAA-1885 / DSM 22778 / Grapes</strain>
    </source>
</reference>
<protein>
    <recommendedName>
        <fullName evidence="6">branched-chain-amino-acid transaminase</fullName>
        <ecNumber evidence="6">2.6.1.42</ecNumber>
    </recommendedName>
</protein>
<evidence type="ECO:0000256" key="4">
    <source>
        <dbReference type="ARBA" id="ARBA00005072"/>
    </source>
</evidence>
<keyword evidence="14" id="KW-1185">Reference proteome</keyword>
<dbReference type="PANTHER" id="PTHR42743">
    <property type="entry name" value="AMINO-ACID AMINOTRANSFERASE"/>
    <property type="match status" value="1"/>
</dbReference>
<comment type="catalytic activity">
    <reaction evidence="10">
        <text>L-leucine + 2-oxoglutarate = 4-methyl-2-oxopentanoate + L-glutamate</text>
        <dbReference type="Rhea" id="RHEA:18321"/>
        <dbReference type="ChEBI" id="CHEBI:16810"/>
        <dbReference type="ChEBI" id="CHEBI:17865"/>
        <dbReference type="ChEBI" id="CHEBI:29985"/>
        <dbReference type="ChEBI" id="CHEBI:57427"/>
        <dbReference type="EC" id="2.6.1.42"/>
    </reaction>
</comment>
<evidence type="ECO:0000256" key="9">
    <source>
        <dbReference type="ARBA" id="ARBA00048798"/>
    </source>
</evidence>
<evidence type="ECO:0000313" key="13">
    <source>
        <dbReference type="EMBL" id="AEV28995.1"/>
    </source>
</evidence>
<dbReference type="GO" id="GO:0004084">
    <property type="term" value="F:branched-chain-amino-acid transaminase activity"/>
    <property type="evidence" value="ECO:0007669"/>
    <property type="project" value="UniProtKB-EC"/>
</dbReference>
<comment type="cofactor">
    <cofactor evidence="1 12">
        <name>pyridoxal 5'-phosphate</name>
        <dbReference type="ChEBI" id="CHEBI:597326"/>
    </cofactor>
</comment>
<comment type="pathway">
    <text evidence="3">Amino-acid biosynthesis; L-valine biosynthesis; L-valine from pyruvate: step 4/4.</text>
</comment>
<evidence type="ECO:0000256" key="5">
    <source>
        <dbReference type="ARBA" id="ARBA00009320"/>
    </source>
</evidence>
<name>G8QSN4_SPHPG</name>
<dbReference type="Proteomes" id="UP000005632">
    <property type="component" value="Chromosome"/>
</dbReference>
<dbReference type="AlphaFoldDB" id="G8QSN4"/>
<gene>
    <name evidence="13" type="ordered locus">SpiGrapes_1178</name>
</gene>
<dbReference type="RefSeq" id="WP_014269844.1">
    <property type="nucleotide sequence ID" value="NC_016633.1"/>
</dbReference>
<dbReference type="InterPro" id="IPR036038">
    <property type="entry name" value="Aminotransferase-like"/>
</dbReference>
<keyword evidence="13" id="KW-0032">Aminotransferase</keyword>
<dbReference type="GO" id="GO:0016829">
    <property type="term" value="F:lyase activity"/>
    <property type="evidence" value="ECO:0007669"/>
    <property type="project" value="UniProtKB-KW"/>
</dbReference>
<keyword evidence="7 12" id="KW-0663">Pyridoxal phosphate</keyword>
<evidence type="ECO:0000256" key="10">
    <source>
        <dbReference type="ARBA" id="ARBA00049229"/>
    </source>
</evidence>
<dbReference type="Pfam" id="PF01063">
    <property type="entry name" value="Aminotran_4"/>
    <property type="match status" value="1"/>
</dbReference>
<dbReference type="STRING" id="158190.SpiGrapes_1178"/>
<evidence type="ECO:0000256" key="12">
    <source>
        <dbReference type="RuleBase" id="RU004516"/>
    </source>
</evidence>
<dbReference type="PANTHER" id="PTHR42743:SF11">
    <property type="entry name" value="AMINODEOXYCHORISMATE LYASE"/>
    <property type="match status" value="1"/>
</dbReference>
<dbReference type="EC" id="2.6.1.42" evidence="6"/>